<feature type="domain" description="HTH tetR-type" evidence="3">
    <location>
        <begin position="3"/>
        <end position="63"/>
    </location>
</feature>
<sequence length="188" mass="21911">MNEERLDRLFNETLKLISEQGFYSTPMSQIAKKSGISMGSIYNQFENKEILLNELYKKIKIRFANHVLSKINGTESIEQQIKHMLGSIFYYYSEQRSEINFIEQYENSPLITEETQKQLQPYLMRVFQKFEEGKRKKVISQLPTEALIAMSFGAVSSLAKMYVKKIYSSRMPDTISDVIDAVYLMIKG</sequence>
<dbReference type="PROSITE" id="PS50977">
    <property type="entry name" value="HTH_TETR_2"/>
    <property type="match status" value="1"/>
</dbReference>
<dbReference type="Pfam" id="PF00440">
    <property type="entry name" value="TetR_N"/>
    <property type="match status" value="1"/>
</dbReference>
<dbReference type="RefSeq" id="WP_253065271.1">
    <property type="nucleotide sequence ID" value="NZ_JAMXWM010000041.1"/>
</dbReference>
<dbReference type="InterPro" id="IPR009057">
    <property type="entry name" value="Homeodomain-like_sf"/>
</dbReference>
<dbReference type="Proteomes" id="UP001597399">
    <property type="component" value="Unassembled WGS sequence"/>
</dbReference>
<dbReference type="PANTHER" id="PTHR43479:SF11">
    <property type="entry name" value="ACREF_ENVCD OPERON REPRESSOR-RELATED"/>
    <property type="match status" value="1"/>
</dbReference>
<dbReference type="PRINTS" id="PR00455">
    <property type="entry name" value="HTHTETR"/>
</dbReference>
<organism evidence="4 5">
    <name type="scientific">Sporolactobacillus shoreicorticis</name>
    <dbReference type="NCBI Taxonomy" id="1923877"/>
    <lineage>
        <taxon>Bacteria</taxon>
        <taxon>Bacillati</taxon>
        <taxon>Bacillota</taxon>
        <taxon>Bacilli</taxon>
        <taxon>Bacillales</taxon>
        <taxon>Sporolactobacillaceae</taxon>
        <taxon>Sporolactobacillus</taxon>
    </lineage>
</organism>
<evidence type="ECO:0000313" key="5">
    <source>
        <dbReference type="Proteomes" id="UP001597399"/>
    </source>
</evidence>
<reference evidence="5" key="1">
    <citation type="journal article" date="2019" name="Int. J. Syst. Evol. Microbiol.">
        <title>The Global Catalogue of Microorganisms (GCM) 10K type strain sequencing project: providing services to taxonomists for standard genome sequencing and annotation.</title>
        <authorList>
            <consortium name="The Broad Institute Genomics Platform"/>
            <consortium name="The Broad Institute Genome Sequencing Center for Infectious Disease"/>
            <person name="Wu L."/>
            <person name="Ma J."/>
        </authorList>
    </citation>
    <scope>NUCLEOTIDE SEQUENCE [LARGE SCALE GENOMIC DNA]</scope>
    <source>
        <strain evidence="5">TISTR 2466</strain>
    </source>
</reference>
<proteinExistence type="predicted"/>
<dbReference type="EMBL" id="JBHUMQ010000008">
    <property type="protein sequence ID" value="MFD2692733.1"/>
    <property type="molecule type" value="Genomic_DNA"/>
</dbReference>
<dbReference type="PANTHER" id="PTHR43479">
    <property type="entry name" value="ACREF/ENVCD OPERON REPRESSOR-RELATED"/>
    <property type="match status" value="1"/>
</dbReference>
<protein>
    <submittedName>
        <fullName evidence="4">TetR/AcrR family transcriptional regulator</fullName>
    </submittedName>
</protein>
<gene>
    <name evidence="4" type="ORF">ACFSUE_03690</name>
</gene>
<dbReference type="Pfam" id="PF22604">
    <property type="entry name" value="TetR_HI_0893_C"/>
    <property type="match status" value="1"/>
</dbReference>
<keyword evidence="1 2" id="KW-0238">DNA-binding</keyword>
<dbReference type="SUPFAM" id="SSF46689">
    <property type="entry name" value="Homeodomain-like"/>
    <property type="match status" value="1"/>
</dbReference>
<dbReference type="InterPro" id="IPR001647">
    <property type="entry name" value="HTH_TetR"/>
</dbReference>
<name>A0ABW5RZ49_9BACL</name>
<evidence type="ECO:0000259" key="3">
    <source>
        <dbReference type="PROSITE" id="PS50977"/>
    </source>
</evidence>
<feature type="DNA-binding region" description="H-T-H motif" evidence="2">
    <location>
        <begin position="26"/>
        <end position="45"/>
    </location>
</feature>
<comment type="caution">
    <text evidence="4">The sequence shown here is derived from an EMBL/GenBank/DDBJ whole genome shotgun (WGS) entry which is preliminary data.</text>
</comment>
<evidence type="ECO:0000256" key="2">
    <source>
        <dbReference type="PROSITE-ProRule" id="PRU00335"/>
    </source>
</evidence>
<evidence type="ECO:0000256" key="1">
    <source>
        <dbReference type="ARBA" id="ARBA00023125"/>
    </source>
</evidence>
<dbReference type="InterPro" id="IPR050624">
    <property type="entry name" value="HTH-type_Tx_Regulator"/>
</dbReference>
<keyword evidence="5" id="KW-1185">Reference proteome</keyword>
<accession>A0ABW5RZ49</accession>
<dbReference type="Gene3D" id="1.10.357.10">
    <property type="entry name" value="Tetracycline Repressor, domain 2"/>
    <property type="match status" value="1"/>
</dbReference>
<evidence type="ECO:0000313" key="4">
    <source>
        <dbReference type="EMBL" id="MFD2692733.1"/>
    </source>
</evidence>
<dbReference type="InterPro" id="IPR054422">
    <property type="entry name" value="TetR-like_HI_0893_C"/>
</dbReference>